<keyword evidence="11" id="KW-1185">Reference proteome</keyword>
<keyword evidence="8" id="KW-0472">Membrane</keyword>
<evidence type="ECO:0000313" key="11">
    <source>
        <dbReference type="Proteomes" id="UP000318571"/>
    </source>
</evidence>
<evidence type="ECO:0000256" key="6">
    <source>
        <dbReference type="ARBA" id="ARBA00022989"/>
    </source>
</evidence>
<dbReference type="STRING" id="6832.A0A553P1X9"/>
<sequence>MKKPQIKREASKTGAGNPHTTTITNIISALAIGLCAKLYWDHQILNTELSFLRQSLNVTPHAHKDVLFFNRVPKVGSQTVMGLLKTLSIDNNFAHYVDDAQIKQLAGEKTILPIQDQHNYARMFMENFTEPSVYNKHISFIDFETLGSEYYRPIYMNFVREPVQRVISWYYYIRAPWYQFESDDKGNYKRMKPMFAGKAFPLKLSYDECVLGQYQECRYIPGHNHVAYREGGAHVSQMMFFCGHEPRCQITNGEEALRIAKANVDSHFAVVGILEEMDKSMTVLEHFLPRFFKGVKTVYNKNKQYWGNVNKNKFRPEVSNHVRNLVRQNMTREVEFYEYCKQRLHKQYLSLGL</sequence>
<dbReference type="SUPFAM" id="SSF52540">
    <property type="entry name" value="P-loop containing nucleoside triphosphate hydrolases"/>
    <property type="match status" value="1"/>
</dbReference>
<dbReference type="InterPro" id="IPR005331">
    <property type="entry name" value="Sulfotransferase"/>
</dbReference>
<dbReference type="OMA" id="HGTFQYL"/>
<evidence type="ECO:0000256" key="1">
    <source>
        <dbReference type="ARBA" id="ARBA00004323"/>
    </source>
</evidence>
<evidence type="ECO:0000313" key="10">
    <source>
        <dbReference type="EMBL" id="TRY71697.1"/>
    </source>
</evidence>
<name>A0A553P1X9_TIGCA</name>
<evidence type="ECO:0000256" key="5">
    <source>
        <dbReference type="ARBA" id="ARBA00022968"/>
    </source>
</evidence>
<dbReference type="Proteomes" id="UP000318571">
    <property type="component" value="Chromosome 7"/>
</dbReference>
<dbReference type="PANTHER" id="PTHR12129">
    <property type="entry name" value="HEPARAN SULFATE 2-O-SULFOTRANSFERASE"/>
    <property type="match status" value="1"/>
</dbReference>
<evidence type="ECO:0000256" key="2">
    <source>
        <dbReference type="ARBA" id="ARBA00010569"/>
    </source>
</evidence>
<proteinExistence type="inferred from homology"/>
<organism evidence="10 11">
    <name type="scientific">Tigriopus californicus</name>
    <name type="common">Marine copepod</name>
    <dbReference type="NCBI Taxonomy" id="6832"/>
    <lineage>
        <taxon>Eukaryota</taxon>
        <taxon>Metazoa</taxon>
        <taxon>Ecdysozoa</taxon>
        <taxon>Arthropoda</taxon>
        <taxon>Crustacea</taxon>
        <taxon>Multicrustacea</taxon>
        <taxon>Hexanauplia</taxon>
        <taxon>Copepoda</taxon>
        <taxon>Harpacticoida</taxon>
        <taxon>Harpacticidae</taxon>
        <taxon>Tigriopus</taxon>
    </lineage>
</organism>
<evidence type="ECO:0000256" key="4">
    <source>
        <dbReference type="ARBA" id="ARBA00022692"/>
    </source>
</evidence>
<dbReference type="AlphaFoldDB" id="A0A553P1X9"/>
<dbReference type="EMBL" id="VCGU01000008">
    <property type="protein sequence ID" value="TRY71697.1"/>
    <property type="molecule type" value="Genomic_DNA"/>
</dbReference>
<comment type="caution">
    <text evidence="10">The sequence shown here is derived from an EMBL/GenBank/DDBJ whole genome shotgun (WGS) entry which is preliminary data.</text>
</comment>
<accession>A0A553P1X9</accession>
<evidence type="ECO:0000256" key="7">
    <source>
        <dbReference type="ARBA" id="ARBA00023034"/>
    </source>
</evidence>
<dbReference type="OrthoDB" id="10019582at2759"/>
<keyword evidence="7" id="KW-0333">Golgi apparatus</keyword>
<keyword evidence="3" id="KW-0808">Transferase</keyword>
<dbReference type="InterPro" id="IPR007734">
    <property type="entry name" value="Heparan_SO4_2-O-STrfase"/>
</dbReference>
<evidence type="ECO:0000256" key="9">
    <source>
        <dbReference type="ARBA" id="ARBA00023180"/>
    </source>
</evidence>
<dbReference type="GO" id="GO:0008146">
    <property type="term" value="F:sulfotransferase activity"/>
    <property type="evidence" value="ECO:0007669"/>
    <property type="project" value="InterPro"/>
</dbReference>
<keyword evidence="5" id="KW-0735">Signal-anchor</keyword>
<keyword evidence="6" id="KW-1133">Transmembrane helix</keyword>
<evidence type="ECO:0000256" key="8">
    <source>
        <dbReference type="ARBA" id="ARBA00023136"/>
    </source>
</evidence>
<gene>
    <name evidence="10" type="ORF">TCAL_01018</name>
</gene>
<evidence type="ECO:0008006" key="12">
    <source>
        <dbReference type="Google" id="ProtNLM"/>
    </source>
</evidence>
<reference evidence="10 11" key="1">
    <citation type="journal article" date="2018" name="Nat. Ecol. Evol.">
        <title>Genomic signatures of mitonuclear coevolution across populations of Tigriopus californicus.</title>
        <authorList>
            <person name="Barreto F.S."/>
            <person name="Watson E.T."/>
            <person name="Lima T.G."/>
            <person name="Willett C.S."/>
            <person name="Edmands S."/>
            <person name="Li W."/>
            <person name="Burton R.S."/>
        </authorList>
    </citation>
    <scope>NUCLEOTIDE SEQUENCE [LARGE SCALE GENOMIC DNA]</scope>
    <source>
        <strain evidence="10 11">San Diego</strain>
    </source>
</reference>
<evidence type="ECO:0000256" key="3">
    <source>
        <dbReference type="ARBA" id="ARBA00022679"/>
    </source>
</evidence>
<keyword evidence="4" id="KW-0812">Transmembrane</keyword>
<keyword evidence="9" id="KW-0325">Glycoprotein</keyword>
<dbReference type="GO" id="GO:0000139">
    <property type="term" value="C:Golgi membrane"/>
    <property type="evidence" value="ECO:0007669"/>
    <property type="project" value="UniProtKB-SubCell"/>
</dbReference>
<comment type="similarity">
    <text evidence="2">Belongs to the sulfotransferase 3 family.</text>
</comment>
<protein>
    <recommendedName>
        <fullName evidence="12">Heparan sulfate 2-O-sulfotransferase pipe</fullName>
    </recommendedName>
</protein>
<dbReference type="Gene3D" id="3.40.50.300">
    <property type="entry name" value="P-loop containing nucleotide triphosphate hydrolases"/>
    <property type="match status" value="1"/>
</dbReference>
<dbReference type="Pfam" id="PF03567">
    <property type="entry name" value="Sulfotransfer_2"/>
    <property type="match status" value="1"/>
</dbReference>
<dbReference type="PANTHER" id="PTHR12129:SF20">
    <property type="entry name" value="HEPARAN SULFATE 2-O-SULFOTRANSFERASE PIPE"/>
    <property type="match status" value="1"/>
</dbReference>
<comment type="subcellular location">
    <subcellularLocation>
        <location evidence="1">Golgi apparatus membrane</location>
        <topology evidence="1">Single-pass type II membrane protein</topology>
    </subcellularLocation>
</comment>
<dbReference type="InterPro" id="IPR027417">
    <property type="entry name" value="P-loop_NTPase"/>
</dbReference>